<dbReference type="InterPro" id="IPR025591">
    <property type="entry name" value="RloB"/>
</dbReference>
<organism evidence="1 2">
    <name type="scientific">Mediterraneibacter gnavus</name>
    <name type="common">Ruminococcus gnavus</name>
    <dbReference type="NCBI Taxonomy" id="33038"/>
    <lineage>
        <taxon>Bacteria</taxon>
        <taxon>Bacillati</taxon>
        <taxon>Bacillota</taxon>
        <taxon>Clostridia</taxon>
        <taxon>Lachnospirales</taxon>
        <taxon>Lachnospiraceae</taxon>
        <taxon>Mediterraneibacter</taxon>
    </lineage>
</organism>
<evidence type="ECO:0000313" key="1">
    <source>
        <dbReference type="EMBL" id="RHM71623.1"/>
    </source>
</evidence>
<gene>
    <name evidence="1" type="ORF">DWZ50_15235</name>
</gene>
<comment type="caution">
    <text evidence="1">The sequence shown here is derived from an EMBL/GenBank/DDBJ whole genome shotgun (WGS) entry which is preliminary data.</text>
</comment>
<dbReference type="Proteomes" id="UP000285610">
    <property type="component" value="Unassembled WGS sequence"/>
</dbReference>
<name>A0A415S6B1_MEDGN</name>
<dbReference type="Pfam" id="PF13707">
    <property type="entry name" value="RloB"/>
    <property type="match status" value="1"/>
</dbReference>
<dbReference type="AlphaFoldDB" id="A0A415S6B1"/>
<protein>
    <submittedName>
        <fullName evidence="1">RloB domain-containing protein</fullName>
    </submittedName>
</protein>
<evidence type="ECO:0000313" key="2">
    <source>
        <dbReference type="Proteomes" id="UP000285610"/>
    </source>
</evidence>
<dbReference type="EMBL" id="QRQE01000045">
    <property type="protein sequence ID" value="RHM71623.1"/>
    <property type="molecule type" value="Genomic_DNA"/>
</dbReference>
<reference evidence="1 2" key="1">
    <citation type="submission" date="2018-08" db="EMBL/GenBank/DDBJ databases">
        <title>A genome reference for cultivated species of the human gut microbiota.</title>
        <authorList>
            <person name="Zou Y."/>
            <person name="Xue W."/>
            <person name="Luo G."/>
        </authorList>
    </citation>
    <scope>NUCLEOTIDE SEQUENCE [LARGE SCALE GENOMIC DNA]</scope>
    <source>
        <strain evidence="1 2">AF33-12</strain>
    </source>
</reference>
<accession>A0A415S6B1</accession>
<dbReference type="RefSeq" id="WP_118445057.1">
    <property type="nucleotide sequence ID" value="NZ_JBCPGC010000129.1"/>
</dbReference>
<proteinExistence type="predicted"/>
<sequence>MAPVRSYTNWNSRTTDEEEQIEPYRKYFFICEGANTETWYFKKLIDIRKELNIHPLIDIRLLEKTGGDRDISFPRRLIEFAENQKENPEIAFDKERDKMIVVFDGDIFEEKVLDYDELVVEGEKNNILAVSNPAFELFLLLHYENSYEDDIEPNAEQIIQNEKDGHQTFIYKLLLARTGINPKKNSAIGELAKNIEIAIEQEKKINEDIHQCKGQITCNIGRIIDEIRKDDGKECKLK</sequence>